<dbReference type="InParanoid" id="A0A540VDH4"/>
<dbReference type="EMBL" id="VIGC01000020">
    <property type="protein sequence ID" value="TQE94797.1"/>
    <property type="molecule type" value="Genomic_DNA"/>
</dbReference>
<evidence type="ECO:0000313" key="2">
    <source>
        <dbReference type="Proteomes" id="UP000317371"/>
    </source>
</evidence>
<evidence type="ECO:0000313" key="1">
    <source>
        <dbReference type="EMBL" id="TQE94797.1"/>
    </source>
</evidence>
<dbReference type="Proteomes" id="UP000317371">
    <property type="component" value="Unassembled WGS sequence"/>
</dbReference>
<protein>
    <submittedName>
        <fullName evidence="1">Uncharacterized protein</fullName>
    </submittedName>
</protein>
<reference evidence="1 2" key="1">
    <citation type="submission" date="2019-06" db="EMBL/GenBank/DDBJ databases">
        <title>Genome sequence of Litorilinea aerophila BAA-2444.</title>
        <authorList>
            <person name="Maclea K.S."/>
            <person name="Maurais E.G."/>
            <person name="Iannazzi L.C."/>
        </authorList>
    </citation>
    <scope>NUCLEOTIDE SEQUENCE [LARGE SCALE GENOMIC DNA]</scope>
    <source>
        <strain evidence="1 2">ATCC BAA-2444</strain>
    </source>
</reference>
<keyword evidence="2" id="KW-1185">Reference proteome</keyword>
<sequence>MLTPGAIYRFKRTNELRYYRAARTPSGVDFLYPISVNGSRIADRHPSGRRYVLLYFMTRWGKFAVGGYWLDPRKMFERAYVTDATPQDLELVTEDLADLPAVDAELDNILNRADIELDMEVWGSLLEP</sequence>
<comment type="caution">
    <text evidence="1">The sequence shown here is derived from an EMBL/GenBank/DDBJ whole genome shotgun (WGS) entry which is preliminary data.</text>
</comment>
<proteinExistence type="predicted"/>
<name>A0A540VDH4_9CHLR</name>
<organism evidence="1 2">
    <name type="scientific">Litorilinea aerophila</name>
    <dbReference type="NCBI Taxonomy" id="1204385"/>
    <lineage>
        <taxon>Bacteria</taxon>
        <taxon>Bacillati</taxon>
        <taxon>Chloroflexota</taxon>
        <taxon>Caldilineae</taxon>
        <taxon>Caldilineales</taxon>
        <taxon>Caldilineaceae</taxon>
        <taxon>Litorilinea</taxon>
    </lineage>
</organism>
<dbReference type="AlphaFoldDB" id="A0A540VDH4"/>
<dbReference type="RefSeq" id="WP_141611022.1">
    <property type="nucleotide sequence ID" value="NZ_VIGC02000020.1"/>
</dbReference>
<accession>A0A540VDH4</accession>
<gene>
    <name evidence="1" type="ORF">FKZ61_15340</name>
</gene>